<evidence type="ECO:0000313" key="1">
    <source>
        <dbReference type="EMBL" id="GLI02108.1"/>
    </source>
</evidence>
<protein>
    <submittedName>
        <fullName evidence="1">Uncharacterized protein</fullName>
    </submittedName>
</protein>
<gene>
    <name evidence="1" type="ORF">Pa4123_73860</name>
</gene>
<organism evidence="1 2">
    <name type="scientific">Phytohabitans aurantiacus</name>
    <dbReference type="NCBI Taxonomy" id="3016789"/>
    <lineage>
        <taxon>Bacteria</taxon>
        <taxon>Bacillati</taxon>
        <taxon>Actinomycetota</taxon>
        <taxon>Actinomycetes</taxon>
        <taxon>Micromonosporales</taxon>
        <taxon>Micromonosporaceae</taxon>
    </lineage>
</organism>
<dbReference type="EMBL" id="BSDI01000055">
    <property type="protein sequence ID" value="GLI02108.1"/>
    <property type="molecule type" value="Genomic_DNA"/>
</dbReference>
<sequence length="242" mass="25450">MYASISASDFRPMTDIPWAWVDVPVGDGTVRGITVVNYPEWFYVRLDVPDEATNATATFFVRPVDGRAVTLQTRSVTARGVTVNGTPAVVTGTHSLPVDTSRGEATYLTCLLDAGDVLTGVRMTYDPAPGEFVPITPRRVLDSTIETGVQQSLTLPVPLGQGVHAVHINVTVTDTQGAGYLTVSHGGHQRPATSNVAWGGAGQTSAVGTTVGVVNSGTIGIYQGGQSGTSRLIVDLTGYYRV</sequence>
<reference evidence="1" key="1">
    <citation type="submission" date="2022-12" db="EMBL/GenBank/DDBJ databases">
        <title>New Phytohabitans aurantiacus sp. RD004123 nov., an actinomycete isolated from soil.</title>
        <authorList>
            <person name="Triningsih D.W."/>
            <person name="Harunari E."/>
            <person name="Igarashi Y."/>
        </authorList>
    </citation>
    <scope>NUCLEOTIDE SEQUENCE</scope>
    <source>
        <strain evidence="1">RD004123</strain>
    </source>
</reference>
<accession>A0ABQ5R6B9</accession>
<dbReference type="RefSeq" id="WP_281903589.1">
    <property type="nucleotide sequence ID" value="NZ_BSDI01000055.1"/>
</dbReference>
<comment type="caution">
    <text evidence="1">The sequence shown here is derived from an EMBL/GenBank/DDBJ whole genome shotgun (WGS) entry which is preliminary data.</text>
</comment>
<keyword evidence="2" id="KW-1185">Reference proteome</keyword>
<proteinExistence type="predicted"/>
<name>A0ABQ5R6B9_9ACTN</name>
<dbReference type="Proteomes" id="UP001144280">
    <property type="component" value="Unassembled WGS sequence"/>
</dbReference>
<evidence type="ECO:0000313" key="2">
    <source>
        <dbReference type="Proteomes" id="UP001144280"/>
    </source>
</evidence>